<dbReference type="PROSITE" id="PS00211">
    <property type="entry name" value="ABC_TRANSPORTER_1"/>
    <property type="match status" value="1"/>
</dbReference>
<dbReference type="GO" id="GO:0022857">
    <property type="term" value="F:transmembrane transporter activity"/>
    <property type="evidence" value="ECO:0007669"/>
    <property type="project" value="TreeGrafter"/>
</dbReference>
<dbReference type="AlphaFoldDB" id="A0A2A9D334"/>
<dbReference type="GO" id="GO:0005524">
    <property type="term" value="F:ATP binding"/>
    <property type="evidence" value="ECO:0007669"/>
    <property type="project" value="UniProtKB-KW"/>
</dbReference>
<evidence type="ECO:0000259" key="4">
    <source>
        <dbReference type="PROSITE" id="PS50893"/>
    </source>
</evidence>
<dbReference type="EMBL" id="PDJD01000001">
    <property type="protein sequence ID" value="PFG20756.1"/>
    <property type="molecule type" value="Genomic_DNA"/>
</dbReference>
<keyword evidence="3 5" id="KW-0067">ATP-binding</keyword>
<dbReference type="Proteomes" id="UP000224915">
    <property type="component" value="Unassembled WGS sequence"/>
</dbReference>
<accession>A0A2A9D334</accession>
<gene>
    <name evidence="5" type="ORF">ATL40_2368</name>
</gene>
<protein>
    <submittedName>
        <fullName evidence="5">Putative ABC transport system ATP-binding protein/lipoprotein-releasing system ATP-binding protein</fullName>
    </submittedName>
</protein>
<dbReference type="GO" id="GO:0005886">
    <property type="term" value="C:plasma membrane"/>
    <property type="evidence" value="ECO:0007669"/>
    <property type="project" value="TreeGrafter"/>
</dbReference>
<proteinExistence type="predicted"/>
<dbReference type="CDD" id="cd03255">
    <property type="entry name" value="ABC_MJ0796_LolCDE_FtsE"/>
    <property type="match status" value="1"/>
</dbReference>
<dbReference type="PANTHER" id="PTHR24220:SF86">
    <property type="entry name" value="ABC TRANSPORTER ABCH.1"/>
    <property type="match status" value="1"/>
</dbReference>
<dbReference type="InterPro" id="IPR015854">
    <property type="entry name" value="ABC_transpr_LolD-like"/>
</dbReference>
<dbReference type="Gene3D" id="3.40.50.300">
    <property type="entry name" value="P-loop containing nucleotide triphosphate hydrolases"/>
    <property type="match status" value="1"/>
</dbReference>
<dbReference type="InterPro" id="IPR027417">
    <property type="entry name" value="P-loop_NTPase"/>
</dbReference>
<sequence length="230" mass="24727">MMAPEHGQVGDPASRAPGVTIAVQDLRFTYGPTTEELFDGLTHSFAPGRITALTGPSGRGKSTLLYVLGLMLTPTSGRVIIDGESASDLKDHRRSRLRAHRLGFIFQDSELDAERAILDSVIEPGLYAGGSPRDLRERAYDLLATFGLHHRATHRPGQISGGQAQRVAVCRALVNEPSIVLADEPTGNLDPDNSSLVIDALRHAAEQGRTILIATHDPAVVERADEVLSL</sequence>
<name>A0A2A9D334_9MICO</name>
<keyword evidence="1" id="KW-0813">Transport</keyword>
<feature type="domain" description="ABC transporter" evidence="4">
    <location>
        <begin position="21"/>
        <end position="230"/>
    </location>
</feature>
<evidence type="ECO:0000313" key="6">
    <source>
        <dbReference type="Proteomes" id="UP000224915"/>
    </source>
</evidence>
<dbReference type="SMART" id="SM00382">
    <property type="entry name" value="AAA"/>
    <property type="match status" value="1"/>
</dbReference>
<evidence type="ECO:0000256" key="1">
    <source>
        <dbReference type="ARBA" id="ARBA00022448"/>
    </source>
</evidence>
<dbReference type="GO" id="GO:0016887">
    <property type="term" value="F:ATP hydrolysis activity"/>
    <property type="evidence" value="ECO:0007669"/>
    <property type="project" value="InterPro"/>
</dbReference>
<dbReference type="PROSITE" id="PS50893">
    <property type="entry name" value="ABC_TRANSPORTER_2"/>
    <property type="match status" value="1"/>
</dbReference>
<dbReference type="InterPro" id="IPR003593">
    <property type="entry name" value="AAA+_ATPase"/>
</dbReference>
<keyword evidence="6" id="KW-1185">Reference proteome</keyword>
<keyword evidence="5" id="KW-0449">Lipoprotein</keyword>
<evidence type="ECO:0000256" key="2">
    <source>
        <dbReference type="ARBA" id="ARBA00022741"/>
    </source>
</evidence>
<comment type="caution">
    <text evidence="5">The sequence shown here is derived from an EMBL/GenBank/DDBJ whole genome shotgun (WGS) entry which is preliminary data.</text>
</comment>
<dbReference type="PANTHER" id="PTHR24220">
    <property type="entry name" value="IMPORT ATP-BINDING PROTEIN"/>
    <property type="match status" value="1"/>
</dbReference>
<dbReference type="Pfam" id="PF00005">
    <property type="entry name" value="ABC_tran"/>
    <property type="match status" value="1"/>
</dbReference>
<dbReference type="InterPro" id="IPR017911">
    <property type="entry name" value="MacB-like_ATP-bd"/>
</dbReference>
<organism evidence="5 6">
    <name type="scientific">Serinibacter salmoneus</name>
    <dbReference type="NCBI Taxonomy" id="556530"/>
    <lineage>
        <taxon>Bacteria</taxon>
        <taxon>Bacillati</taxon>
        <taxon>Actinomycetota</taxon>
        <taxon>Actinomycetes</taxon>
        <taxon>Micrococcales</taxon>
        <taxon>Beutenbergiaceae</taxon>
        <taxon>Serinibacter</taxon>
    </lineage>
</organism>
<reference evidence="5 6" key="1">
    <citation type="submission" date="2017-10" db="EMBL/GenBank/DDBJ databases">
        <title>Sequencing the genomes of 1000 actinobacteria strains.</title>
        <authorList>
            <person name="Klenk H.-P."/>
        </authorList>
    </citation>
    <scope>NUCLEOTIDE SEQUENCE [LARGE SCALE GENOMIC DNA]</scope>
    <source>
        <strain evidence="5 6">DSM 21801</strain>
    </source>
</reference>
<dbReference type="InterPro" id="IPR003439">
    <property type="entry name" value="ABC_transporter-like_ATP-bd"/>
</dbReference>
<evidence type="ECO:0000256" key="3">
    <source>
        <dbReference type="ARBA" id="ARBA00022840"/>
    </source>
</evidence>
<evidence type="ECO:0000313" key="5">
    <source>
        <dbReference type="EMBL" id="PFG20756.1"/>
    </source>
</evidence>
<dbReference type="InterPro" id="IPR017871">
    <property type="entry name" value="ABC_transporter-like_CS"/>
</dbReference>
<keyword evidence="2" id="KW-0547">Nucleotide-binding</keyword>
<dbReference type="SUPFAM" id="SSF52540">
    <property type="entry name" value="P-loop containing nucleoside triphosphate hydrolases"/>
    <property type="match status" value="1"/>
</dbReference>